<proteinExistence type="predicted"/>
<dbReference type="STRING" id="546262.NEICINOT_04386"/>
<name>D0W3Z4_NEICI</name>
<sequence>MNSPKKNVAFTIQRSQTFFSIKSNPFFLKTNSFRNLSDNACRLYHF</sequence>
<dbReference type="AlphaFoldDB" id="D0W3Z4"/>
<dbReference type="Proteomes" id="UP000003294">
    <property type="component" value="Unassembled WGS sequence"/>
</dbReference>
<gene>
    <name evidence="1" type="ORF">NEICINOT_04386</name>
</gene>
<evidence type="ECO:0000313" key="2">
    <source>
        <dbReference type="Proteomes" id="UP000003294"/>
    </source>
</evidence>
<protein>
    <submittedName>
        <fullName evidence="1">Uncharacterized protein</fullName>
    </submittedName>
</protein>
<dbReference type="EMBL" id="ACDY02000007">
    <property type="protein sequence ID" value="EEZ71542.1"/>
    <property type="molecule type" value="Genomic_DNA"/>
</dbReference>
<accession>D0W3Z4</accession>
<reference evidence="1 2" key="1">
    <citation type="submission" date="2009-10" db="EMBL/GenBank/DDBJ databases">
        <authorList>
            <person name="Weinstock G."/>
            <person name="Sodergren E."/>
            <person name="Clifton S."/>
            <person name="Fulton L."/>
            <person name="Fulton B."/>
            <person name="Courtney L."/>
            <person name="Fronick C."/>
            <person name="Harrison M."/>
            <person name="Strong C."/>
            <person name="Farmer C."/>
            <person name="Delahaunty K."/>
            <person name="Markovic C."/>
            <person name="Hall O."/>
            <person name="Minx P."/>
            <person name="Tomlinson C."/>
            <person name="Mitreva M."/>
            <person name="Nelson J."/>
            <person name="Hou S."/>
            <person name="Wollam A."/>
            <person name="Pepin K.H."/>
            <person name="Johnson M."/>
            <person name="Bhonagiri V."/>
            <person name="Nash W.E."/>
            <person name="Warren W."/>
            <person name="Chinwalla A."/>
            <person name="Mardis E.R."/>
            <person name="Wilson R.K."/>
        </authorList>
    </citation>
    <scope>NUCLEOTIDE SEQUENCE [LARGE SCALE GENOMIC DNA]</scope>
    <source>
        <strain evidence="1 2">ATCC 14685</strain>
    </source>
</reference>
<organism evidence="1 2">
    <name type="scientific">Neisseria cinerea ATCC 14685</name>
    <dbReference type="NCBI Taxonomy" id="546262"/>
    <lineage>
        <taxon>Bacteria</taxon>
        <taxon>Pseudomonadati</taxon>
        <taxon>Pseudomonadota</taxon>
        <taxon>Betaproteobacteria</taxon>
        <taxon>Neisseriales</taxon>
        <taxon>Neisseriaceae</taxon>
        <taxon>Neisseria</taxon>
    </lineage>
</organism>
<evidence type="ECO:0000313" key="1">
    <source>
        <dbReference type="EMBL" id="EEZ71542.1"/>
    </source>
</evidence>
<comment type="caution">
    <text evidence="1">The sequence shown here is derived from an EMBL/GenBank/DDBJ whole genome shotgun (WGS) entry which is preliminary data.</text>
</comment>